<feature type="region of interest" description="Disordered" evidence="1">
    <location>
        <begin position="1"/>
        <end position="96"/>
    </location>
</feature>
<dbReference type="AlphaFoldDB" id="A0A2X0ML19"/>
<evidence type="ECO:0000256" key="1">
    <source>
        <dbReference type="SAM" id="MobiDB-lite"/>
    </source>
</evidence>
<name>A0A2X0ML19_9BASI</name>
<feature type="compositionally biased region" description="Basic and acidic residues" evidence="1">
    <location>
        <begin position="70"/>
        <end position="85"/>
    </location>
</feature>
<gene>
    <name evidence="2" type="primary">BQ5605_C002g01555</name>
    <name evidence="2" type="ORF">BQ5605_C002G01555</name>
</gene>
<dbReference type="Proteomes" id="UP000249464">
    <property type="component" value="Unassembled WGS sequence"/>
</dbReference>
<dbReference type="EMBL" id="FQNC01000041">
    <property type="protein sequence ID" value="SGY33821.1"/>
    <property type="molecule type" value="Genomic_DNA"/>
</dbReference>
<reference evidence="2 3" key="1">
    <citation type="submission" date="2016-11" db="EMBL/GenBank/DDBJ databases">
        <authorList>
            <person name="Jaros S."/>
            <person name="Januszkiewicz K."/>
            <person name="Wedrychowicz H."/>
        </authorList>
    </citation>
    <scope>NUCLEOTIDE SEQUENCE [LARGE SCALE GENOMIC DNA]</scope>
</reference>
<feature type="compositionally biased region" description="Basic residues" evidence="1">
    <location>
        <begin position="86"/>
        <end position="96"/>
    </location>
</feature>
<evidence type="ECO:0000313" key="3">
    <source>
        <dbReference type="Proteomes" id="UP000249464"/>
    </source>
</evidence>
<organism evidence="2 3">
    <name type="scientific">Microbotryum silenes-dioicae</name>
    <dbReference type="NCBI Taxonomy" id="796604"/>
    <lineage>
        <taxon>Eukaryota</taxon>
        <taxon>Fungi</taxon>
        <taxon>Dikarya</taxon>
        <taxon>Basidiomycota</taxon>
        <taxon>Pucciniomycotina</taxon>
        <taxon>Microbotryomycetes</taxon>
        <taxon>Microbotryales</taxon>
        <taxon>Microbotryaceae</taxon>
        <taxon>Microbotryum</taxon>
    </lineage>
</organism>
<proteinExistence type="predicted"/>
<keyword evidence="3" id="KW-1185">Reference proteome</keyword>
<sequence>MGPVKNDKRSVARQEPIEQVALPEDKKEESLAVTRPHVAPAAEPKTKSKRVKSSTALKRQAKAKIAGMERSQKLEKRKQSVEGKKERKNKVKQMWD</sequence>
<accession>A0A2X0ML19</accession>
<evidence type="ECO:0000313" key="2">
    <source>
        <dbReference type="EMBL" id="SGY33821.1"/>
    </source>
</evidence>
<protein>
    <submittedName>
        <fullName evidence="2">BQ5605_C002g01555 protein</fullName>
    </submittedName>
</protein>
<feature type="compositionally biased region" description="Basic and acidic residues" evidence="1">
    <location>
        <begin position="1"/>
        <end position="16"/>
    </location>
</feature>